<dbReference type="AlphaFoldDB" id="A0A645HS38"/>
<reference evidence="1" key="1">
    <citation type="submission" date="2019-08" db="EMBL/GenBank/DDBJ databases">
        <authorList>
            <person name="Kucharzyk K."/>
            <person name="Murdoch R.W."/>
            <person name="Higgins S."/>
            <person name="Loffler F."/>
        </authorList>
    </citation>
    <scope>NUCLEOTIDE SEQUENCE</scope>
</reference>
<sequence length="37" mass="3998">MPGKRKAGGQGQKEVKQSTKCGIEYGVAITDPQFFVL</sequence>
<name>A0A645HS38_9ZZZZ</name>
<comment type="caution">
    <text evidence="1">The sequence shown here is derived from an EMBL/GenBank/DDBJ whole genome shotgun (WGS) entry which is preliminary data.</text>
</comment>
<proteinExistence type="predicted"/>
<gene>
    <name evidence="1" type="ORF">SDC9_188845</name>
</gene>
<evidence type="ECO:0000313" key="1">
    <source>
        <dbReference type="EMBL" id="MPN41302.1"/>
    </source>
</evidence>
<accession>A0A645HS38</accession>
<organism evidence="1">
    <name type="scientific">bioreactor metagenome</name>
    <dbReference type="NCBI Taxonomy" id="1076179"/>
    <lineage>
        <taxon>unclassified sequences</taxon>
        <taxon>metagenomes</taxon>
        <taxon>ecological metagenomes</taxon>
    </lineage>
</organism>
<dbReference type="EMBL" id="VSSQ01098253">
    <property type="protein sequence ID" value="MPN41302.1"/>
    <property type="molecule type" value="Genomic_DNA"/>
</dbReference>
<protein>
    <submittedName>
        <fullName evidence="1">Uncharacterized protein</fullName>
    </submittedName>
</protein>